<dbReference type="SUPFAM" id="SSF53756">
    <property type="entry name" value="UDP-Glycosyltransferase/glycogen phosphorylase"/>
    <property type="match status" value="1"/>
</dbReference>
<dbReference type="GO" id="GO:1901137">
    <property type="term" value="P:carbohydrate derivative biosynthetic process"/>
    <property type="evidence" value="ECO:0007669"/>
    <property type="project" value="UniProtKB-ARBA"/>
</dbReference>
<dbReference type="EMBL" id="BLRX01000034">
    <property type="protein sequence ID" value="GFP25041.1"/>
    <property type="molecule type" value="Genomic_DNA"/>
</dbReference>
<dbReference type="InterPro" id="IPR028098">
    <property type="entry name" value="Glyco_trans_4-like_N"/>
</dbReference>
<dbReference type="Pfam" id="PF13439">
    <property type="entry name" value="Glyco_transf_4"/>
    <property type="match status" value="1"/>
</dbReference>
<dbReference type="InterPro" id="IPR001296">
    <property type="entry name" value="Glyco_trans_1"/>
</dbReference>
<reference evidence="5 6" key="1">
    <citation type="journal article" date="2020" name="Front. Microbiol.">
        <title>Single-cell genomics of novel Actinobacteria with the Wood-Ljungdahl pathway discovered in a serpentinizing system.</title>
        <authorList>
            <person name="Merino N."/>
            <person name="Kawai M."/>
            <person name="Boyd E.S."/>
            <person name="Colman D.R."/>
            <person name="McGlynn S.E."/>
            <person name="Nealson K.H."/>
            <person name="Kurokawa K."/>
            <person name="Hongoh Y."/>
        </authorList>
    </citation>
    <scope>NUCLEOTIDE SEQUENCE [LARGE SCALE GENOMIC DNA]</scope>
    <source>
        <strain evidence="5 6">S25</strain>
    </source>
</reference>
<sequence length="397" mass="44393">MLPAHYYLSDKYGTEPSWGVEIVNRLGEKGHKVFAVAGVAELSKPLHPNVQLHTLYAGPRSRNTLVELWRKVRFSLACWTIGRRILSQHPIDVIHHIAPVSPNSFNLLAAFSRSDIPFIMGPAMLPSRTFSRYELAAWLGTKANFLSQVGEGLLAMSATPCSWLFRRTISNCDRFVCATEGALRYYERYMDKGRMAAVPVGIDVGKFHPPSRRERRTLIILAVAYLTRRKGIDLLLKALAQVRITYPRVRLVVAGDGPERDPLEGLASQLGLQAVVRFLGHIEHRSIGGYYRKADIFCSPTLYEPFGQTILEAMASGLPVVASRVGAIPDLVTEDLGILFTKGDVRELAGALETLIGDEQKRVEMGKKARQRAESHYDWSQVVDRYLAIYQSTMRTA</sequence>
<protein>
    <submittedName>
        <fullName evidence="5">L-malate glycosyltransferase</fullName>
    </submittedName>
</protein>
<evidence type="ECO:0000313" key="6">
    <source>
        <dbReference type="Proteomes" id="UP000543224"/>
    </source>
</evidence>
<evidence type="ECO:0000256" key="2">
    <source>
        <dbReference type="ARBA" id="ARBA00022679"/>
    </source>
</evidence>
<evidence type="ECO:0000313" key="5">
    <source>
        <dbReference type="EMBL" id="GFP25041.1"/>
    </source>
</evidence>
<keyword evidence="1" id="KW-0328">Glycosyltransferase</keyword>
<evidence type="ECO:0000256" key="1">
    <source>
        <dbReference type="ARBA" id="ARBA00022676"/>
    </source>
</evidence>
<dbReference type="GO" id="GO:0016757">
    <property type="term" value="F:glycosyltransferase activity"/>
    <property type="evidence" value="ECO:0007669"/>
    <property type="project" value="UniProtKB-KW"/>
</dbReference>
<dbReference type="AlphaFoldDB" id="A0A6V8P0Q0"/>
<dbReference type="CDD" id="cd03801">
    <property type="entry name" value="GT4_PimA-like"/>
    <property type="match status" value="1"/>
</dbReference>
<feature type="domain" description="Glycosyltransferase subfamily 4-like N-terminal" evidence="4">
    <location>
        <begin position="21"/>
        <end position="204"/>
    </location>
</feature>
<dbReference type="InterPro" id="IPR050194">
    <property type="entry name" value="Glycosyltransferase_grp1"/>
</dbReference>
<evidence type="ECO:0000259" key="3">
    <source>
        <dbReference type="Pfam" id="PF00534"/>
    </source>
</evidence>
<name>A0A6V8P0Q0_9ACTN</name>
<keyword evidence="2 5" id="KW-0808">Transferase</keyword>
<feature type="domain" description="Glycosyl transferase family 1" evidence="3">
    <location>
        <begin position="211"/>
        <end position="372"/>
    </location>
</feature>
<evidence type="ECO:0000259" key="4">
    <source>
        <dbReference type="Pfam" id="PF13439"/>
    </source>
</evidence>
<dbReference type="PANTHER" id="PTHR45947">
    <property type="entry name" value="SULFOQUINOVOSYL TRANSFERASE SQD2"/>
    <property type="match status" value="1"/>
</dbReference>
<comment type="caution">
    <text evidence="5">The sequence shown here is derived from an EMBL/GenBank/DDBJ whole genome shotgun (WGS) entry which is preliminary data.</text>
</comment>
<dbReference type="Proteomes" id="UP000543224">
    <property type="component" value="Unassembled WGS sequence"/>
</dbReference>
<dbReference type="Pfam" id="PF00534">
    <property type="entry name" value="Glycos_transf_1"/>
    <property type="match status" value="1"/>
</dbReference>
<gene>
    <name evidence="5" type="ORF">HKBW3S25_00491</name>
</gene>
<accession>A0A6V8P0Q0</accession>
<proteinExistence type="predicted"/>
<dbReference type="PANTHER" id="PTHR45947:SF3">
    <property type="entry name" value="SULFOQUINOVOSYL TRANSFERASE SQD2"/>
    <property type="match status" value="1"/>
</dbReference>
<dbReference type="Gene3D" id="3.40.50.2000">
    <property type="entry name" value="Glycogen Phosphorylase B"/>
    <property type="match status" value="2"/>
</dbReference>
<organism evidence="5 6">
    <name type="scientific">Candidatus Hakubella thermalkaliphila</name>
    <dbReference type="NCBI Taxonomy" id="2754717"/>
    <lineage>
        <taxon>Bacteria</taxon>
        <taxon>Bacillati</taxon>
        <taxon>Actinomycetota</taxon>
        <taxon>Actinomycetota incertae sedis</taxon>
        <taxon>Candidatus Hakubellales</taxon>
        <taxon>Candidatus Hakubellaceae</taxon>
        <taxon>Candidatus Hakubella</taxon>
    </lineage>
</organism>